<dbReference type="PANTHER" id="PTHR32063">
    <property type="match status" value="1"/>
</dbReference>
<feature type="transmembrane region" description="Helical" evidence="1">
    <location>
        <begin position="876"/>
        <end position="898"/>
    </location>
</feature>
<dbReference type="SUPFAM" id="SSF82693">
    <property type="entry name" value="Multidrug efflux transporter AcrB pore domain, PN1, PN2, PC1 and PC2 subdomains"/>
    <property type="match status" value="3"/>
</dbReference>
<dbReference type="AlphaFoldDB" id="A0A1X4G3M4"/>
<dbReference type="PRINTS" id="PR00702">
    <property type="entry name" value="ACRIFLAVINRP"/>
</dbReference>
<dbReference type="Gene3D" id="3.30.2090.10">
    <property type="entry name" value="Multidrug efflux transporter AcrB TolC docking domain, DN and DC subdomains"/>
    <property type="match status" value="2"/>
</dbReference>
<comment type="caution">
    <text evidence="2">The sequence shown here is derived from an EMBL/GenBank/DDBJ whole genome shotgun (WGS) entry which is preliminary data.</text>
</comment>
<dbReference type="GO" id="GO:0042910">
    <property type="term" value="F:xenobiotic transmembrane transporter activity"/>
    <property type="evidence" value="ECO:0007669"/>
    <property type="project" value="TreeGrafter"/>
</dbReference>
<keyword evidence="1" id="KW-0812">Transmembrane</keyword>
<feature type="transmembrane region" description="Helical" evidence="1">
    <location>
        <begin position="431"/>
        <end position="451"/>
    </location>
</feature>
<keyword evidence="1" id="KW-1133">Transmembrane helix</keyword>
<dbReference type="GO" id="GO:0005886">
    <property type="term" value="C:plasma membrane"/>
    <property type="evidence" value="ECO:0007669"/>
    <property type="project" value="TreeGrafter"/>
</dbReference>
<sequence length="1039" mass="111934">MNLSEIAIKRPVFTVMVTAALMVLGIMGYKNLGTDLFPDVAFPVVAVTVPYPGAAPGEVEQLVTKPLEDAVVSLNGIDRIKTYSREGTSQVIVLFKLDVDIQQAATEVRERVAQTRYKLPTETKEPIISRIDVGAAPAITYTLEGGGRSLSETAKFARDVIKPSLEQVDGVAAVNVLGGAEREVHVDLDLARIDALKLSPLAILQQLKAQNLNVPAGHFEEGTKEISVRTVGELKTVEAIRDTIVATTKDGSSVRLSDVATVEDGHEELRTRIRTNGQPAVSFDVVKQSGKNTVAIADAVKAKLATIEATFPKGYKTSVIVDQSKFIRENAHEVEIAIVFGGAMAILVILVFMLDLRSTLISSVALPTSVVSTFFVMYALNFTLNMMTLLALSLAIGLLIDDAVVVRENISKHLERGVDPKTAALEGTKEISLSVLATTLTIVAVFVPVAFMSGIVGQFFRQFGLTITAAVLVSLFVAFTLDPMLSSRFSKAHVKGAVDRFMIVKRPFLAVFEGIEALYRRVLGFALNHKILVGVVAFLALFSIGPVAGLMGNEFVNQEDRGQFVLEAELAAGTKLDETSRLSLPAEQKVLEDKRFLTILSTLGPSGEVNKVRWRVVTVPKSERDVPLSELKERARTIALAALPGAKVTVTDPAFVEGAATEAPIMLQVRGASYEELAPLAREFEQAMKAIPGIADLQVKYSPGQPELRVGVDRDKAARAQVPVAQIALALRAAVEGDEAGKMRQGKDEVPIKVRLRQGDRSTVDDVLRMTVQTPQGPMALADLATVERGEGPSVIEREDRERQIVVWASTKGRSLGEVVPEMTAAFAKIKMPPGATYHFDGQIRQMNETNGSMGAAMILGIIFIYLILASQFESFIHPLTIMLTLPLGFVGAFYALFMAERTMAMGAMIGIILLMGLVTKNAILLLDRALVRVREHGETPLQAILEAGPERLRPILMTSAAMILGMLPTATSNGEGSEFRSPMAIAVIGGVISSTILSLVVVPVVYLTIENAKGFLGRLFGITPKTPEPTAPPPAPAE</sequence>
<dbReference type="Gene3D" id="3.30.70.1320">
    <property type="entry name" value="Multidrug efflux transporter AcrB pore domain like"/>
    <property type="match status" value="1"/>
</dbReference>
<reference evidence="3" key="1">
    <citation type="submission" date="2017-04" db="EMBL/GenBank/DDBJ databases">
        <authorList>
            <person name="Abreu V.A."/>
            <person name="Popin R.V."/>
            <person name="Rigonato J."/>
            <person name="Andreote A.P."/>
            <person name="Schaker P.C."/>
            <person name="Hoff-Risseti C."/>
            <person name="Alvarenga D.O."/>
            <person name="Varani A.M."/>
            <person name="Fiore M.F."/>
        </authorList>
    </citation>
    <scope>NUCLEOTIDE SEQUENCE [LARGE SCALE GENOMIC DNA]</scope>
    <source>
        <strain evidence="3">CENA303</strain>
    </source>
</reference>
<evidence type="ECO:0008006" key="4">
    <source>
        <dbReference type="Google" id="ProtNLM"/>
    </source>
</evidence>
<dbReference type="EMBL" id="NBYN01000063">
    <property type="protein sequence ID" value="OSO88095.1"/>
    <property type="molecule type" value="Genomic_DNA"/>
</dbReference>
<protein>
    <recommendedName>
        <fullName evidence="4">Hydrogenase expression protein</fullName>
    </recommendedName>
</protein>
<feature type="transmembrane region" description="Helical" evidence="1">
    <location>
        <begin position="904"/>
        <end position="927"/>
    </location>
</feature>
<dbReference type="Gene3D" id="3.30.70.1440">
    <property type="entry name" value="Multidrug efflux transporter AcrB pore domain"/>
    <property type="match status" value="1"/>
</dbReference>
<dbReference type="Proteomes" id="UP000192997">
    <property type="component" value="Unassembled WGS sequence"/>
</dbReference>
<feature type="transmembrane region" description="Helical" evidence="1">
    <location>
        <begin position="531"/>
        <end position="551"/>
    </location>
</feature>
<feature type="transmembrane region" description="Helical" evidence="1">
    <location>
        <begin position="12"/>
        <end position="29"/>
    </location>
</feature>
<dbReference type="InterPro" id="IPR027463">
    <property type="entry name" value="AcrB_DN_DC_subdom"/>
</dbReference>
<feature type="transmembrane region" description="Helical" evidence="1">
    <location>
        <begin position="852"/>
        <end position="869"/>
    </location>
</feature>
<gene>
    <name evidence="2" type="ORF">B7O87_14370</name>
</gene>
<feature type="transmembrane region" description="Helical" evidence="1">
    <location>
        <begin position="360"/>
        <end position="380"/>
    </location>
</feature>
<dbReference type="SUPFAM" id="SSF82714">
    <property type="entry name" value="Multidrug efflux transporter AcrB TolC docking domain, DN and DC subdomains"/>
    <property type="match status" value="2"/>
</dbReference>
<organism evidence="2 3">
    <name type="scientific">Cylindrospermopsis raciborskii CENA303</name>
    <dbReference type="NCBI Taxonomy" id="1170769"/>
    <lineage>
        <taxon>Bacteria</taxon>
        <taxon>Bacillati</taxon>
        <taxon>Cyanobacteriota</taxon>
        <taxon>Cyanophyceae</taxon>
        <taxon>Nostocales</taxon>
        <taxon>Aphanizomenonaceae</taxon>
        <taxon>Cylindrospermopsis</taxon>
    </lineage>
</organism>
<dbReference type="InterPro" id="IPR001036">
    <property type="entry name" value="Acrflvin-R"/>
</dbReference>
<feature type="transmembrane region" description="Helical" evidence="1">
    <location>
        <begin position="334"/>
        <end position="353"/>
    </location>
</feature>
<feature type="transmembrane region" description="Helical" evidence="1">
    <location>
        <begin position="984"/>
        <end position="1010"/>
    </location>
</feature>
<keyword evidence="1" id="KW-0472">Membrane</keyword>
<dbReference type="Pfam" id="PF00873">
    <property type="entry name" value="ACR_tran"/>
    <property type="match status" value="1"/>
</dbReference>
<feature type="transmembrane region" description="Helical" evidence="1">
    <location>
        <begin position="463"/>
        <end position="481"/>
    </location>
</feature>
<dbReference type="SUPFAM" id="SSF82866">
    <property type="entry name" value="Multidrug efflux transporter AcrB transmembrane domain"/>
    <property type="match status" value="2"/>
</dbReference>
<dbReference type="RefSeq" id="WP_085729067.1">
    <property type="nucleotide sequence ID" value="NZ_NBYN01000063.1"/>
</dbReference>
<name>A0A1X4G3M4_9CYAN</name>
<evidence type="ECO:0000313" key="2">
    <source>
        <dbReference type="EMBL" id="OSO88095.1"/>
    </source>
</evidence>
<accession>A0A1X4G3M4</accession>
<evidence type="ECO:0000313" key="3">
    <source>
        <dbReference type="Proteomes" id="UP000192997"/>
    </source>
</evidence>
<dbReference type="Gene3D" id="3.30.70.1430">
    <property type="entry name" value="Multidrug efflux transporter AcrB pore domain"/>
    <property type="match status" value="2"/>
</dbReference>
<dbReference type="PANTHER" id="PTHR32063:SF0">
    <property type="entry name" value="SWARMING MOTILITY PROTEIN SWRC"/>
    <property type="match status" value="1"/>
</dbReference>
<dbReference type="Gene3D" id="1.20.1640.10">
    <property type="entry name" value="Multidrug efflux transporter AcrB transmembrane domain"/>
    <property type="match status" value="2"/>
</dbReference>
<proteinExistence type="predicted"/>
<evidence type="ECO:0000256" key="1">
    <source>
        <dbReference type="SAM" id="Phobius"/>
    </source>
</evidence>